<reference evidence="4" key="1">
    <citation type="submission" date="2016-10" db="EMBL/GenBank/DDBJ databases">
        <authorList>
            <person name="Varghese N."/>
            <person name="Submissions S."/>
        </authorList>
    </citation>
    <scope>NUCLEOTIDE SEQUENCE [LARGE SCALE GENOMIC DNA]</scope>
    <source>
        <strain evidence="4">LMG 2223</strain>
    </source>
</reference>
<dbReference type="Gene3D" id="3.40.640.10">
    <property type="entry name" value="Type I PLP-dependent aspartate aminotransferase-like (Major domain)"/>
    <property type="match status" value="1"/>
</dbReference>
<dbReference type="Proteomes" id="UP000198600">
    <property type="component" value="Chromosome I"/>
</dbReference>
<name>A0A1H2NHK9_9PSED</name>
<dbReference type="InterPro" id="IPR011340">
    <property type="entry name" value="Cys_dSase-rel"/>
</dbReference>
<feature type="domain" description="Aminotransferase class V" evidence="2">
    <location>
        <begin position="22"/>
        <end position="243"/>
    </location>
</feature>
<feature type="domain" description="Aminotransferase class V" evidence="2">
    <location>
        <begin position="296"/>
        <end position="399"/>
    </location>
</feature>
<dbReference type="STRING" id="46679.SAMN05216202_3744"/>
<dbReference type="PANTHER" id="PTHR43586:SF21">
    <property type="entry name" value="PYRIDOXAL PHOSPHATE (PLP)-DEPENDENT ASPARTATE AMINOTRANSFERASE SUPERFAMILY"/>
    <property type="match status" value="1"/>
</dbReference>
<protein>
    <submittedName>
        <fullName evidence="3">Cysteine desulfurase family protein, VC1184 subfamily</fullName>
    </submittedName>
</protein>
<dbReference type="RefSeq" id="WP_084379281.1">
    <property type="nucleotide sequence ID" value="NZ_LS483433.1"/>
</dbReference>
<evidence type="ECO:0000259" key="2">
    <source>
        <dbReference type="Pfam" id="PF00266"/>
    </source>
</evidence>
<keyword evidence="1" id="KW-0663">Pyridoxal phosphate</keyword>
<accession>A0A1H2NHK9</accession>
<dbReference type="InterPro" id="IPR000192">
    <property type="entry name" value="Aminotrans_V_dom"/>
</dbReference>
<dbReference type="InterPro" id="IPR015421">
    <property type="entry name" value="PyrdxlP-dep_Trfase_major"/>
</dbReference>
<dbReference type="AlphaFoldDB" id="A0A1H2NHK9"/>
<evidence type="ECO:0000256" key="1">
    <source>
        <dbReference type="ARBA" id="ARBA00022898"/>
    </source>
</evidence>
<gene>
    <name evidence="3" type="ORF">SAMN05216202_3744</name>
</gene>
<evidence type="ECO:0000313" key="3">
    <source>
        <dbReference type="EMBL" id="SDV04854.1"/>
    </source>
</evidence>
<dbReference type="EMBL" id="LT629802">
    <property type="protein sequence ID" value="SDV04854.1"/>
    <property type="molecule type" value="Genomic_DNA"/>
</dbReference>
<organism evidence="3 4">
    <name type="scientific">Pseudomonas mucidolens</name>
    <dbReference type="NCBI Taxonomy" id="46679"/>
    <lineage>
        <taxon>Bacteria</taxon>
        <taxon>Pseudomonadati</taxon>
        <taxon>Pseudomonadota</taxon>
        <taxon>Gammaproteobacteria</taxon>
        <taxon>Pseudomonadales</taxon>
        <taxon>Pseudomonadaceae</taxon>
        <taxon>Pseudomonas</taxon>
    </lineage>
</organism>
<dbReference type="InterPro" id="IPR015424">
    <property type="entry name" value="PyrdxlP-dep_Trfase"/>
</dbReference>
<dbReference type="Gene3D" id="3.90.1150.10">
    <property type="entry name" value="Aspartate Aminotransferase, domain 1"/>
    <property type="match status" value="1"/>
</dbReference>
<sequence length="411" mass="45909">MNPLDIDYVRKQFPGLADGFAYMDNAGGSMVLSAVAERVVDYMLNSSVQLGASYQPSVDAGARVMQARHSVMQLINAEHPEEVIMGGSTTHLLQILCRAIAPSIVPGDEIIVTNCDHEANIGPWVKLCESRGATLRVWQVNQESCELELDDLQVLLNEKTRYVAMTHTSNILGSINPVAEVARRVHAVGAKLCVDAVAYAPHRLVDVQASGADFYVYSFYKTFGPHFAVLWGRRYLLLELPSLNHFFIGQDVVPYKLQPGNVNYELSFGCIGITDYLLDVSARLGAQGSERKRMQAAFDAFEVQEDLLAERLLTFLRQRECVRIIGKTHIRDRVPTISFVVEGVQSEAVVRRIDEHRIGIRFGDFYARRLIEALELDRFGGVVRVSLAHYNTLEEVDRLITALDQAITALR</sequence>
<dbReference type="PANTHER" id="PTHR43586">
    <property type="entry name" value="CYSTEINE DESULFURASE"/>
    <property type="match status" value="1"/>
</dbReference>
<dbReference type="OrthoDB" id="7592443at2"/>
<dbReference type="SUPFAM" id="SSF53383">
    <property type="entry name" value="PLP-dependent transferases"/>
    <property type="match status" value="1"/>
</dbReference>
<keyword evidence="4" id="KW-1185">Reference proteome</keyword>
<proteinExistence type="predicted"/>
<dbReference type="Pfam" id="PF00266">
    <property type="entry name" value="Aminotran_5"/>
    <property type="match status" value="2"/>
</dbReference>
<dbReference type="InterPro" id="IPR015422">
    <property type="entry name" value="PyrdxlP-dep_Trfase_small"/>
</dbReference>
<evidence type="ECO:0000313" key="4">
    <source>
        <dbReference type="Proteomes" id="UP000198600"/>
    </source>
</evidence>
<dbReference type="NCBIfam" id="TIGR01976">
    <property type="entry name" value="am_tr_V_VC1184"/>
    <property type="match status" value="1"/>
</dbReference>